<protein>
    <recommendedName>
        <fullName evidence="10">R3H domain-containing protein</fullName>
    </recommendedName>
</protein>
<dbReference type="PANTHER" id="PTHR31509">
    <property type="entry name" value="BPS1-LIKE PROTEIN"/>
    <property type="match status" value="1"/>
</dbReference>
<keyword evidence="2 7" id="KW-0812">Transmembrane</keyword>
<organism evidence="8 9">
    <name type="scientific">Coffea canephora</name>
    <name type="common">Robusta coffee</name>
    <dbReference type="NCBI Taxonomy" id="49390"/>
    <lineage>
        <taxon>Eukaryota</taxon>
        <taxon>Viridiplantae</taxon>
        <taxon>Streptophyta</taxon>
        <taxon>Embryophyta</taxon>
        <taxon>Tracheophyta</taxon>
        <taxon>Spermatophyta</taxon>
        <taxon>Magnoliopsida</taxon>
        <taxon>eudicotyledons</taxon>
        <taxon>Gunneridae</taxon>
        <taxon>Pentapetalae</taxon>
        <taxon>asterids</taxon>
        <taxon>lamiids</taxon>
        <taxon>Gentianales</taxon>
        <taxon>Rubiaceae</taxon>
        <taxon>Ixoroideae</taxon>
        <taxon>Gardenieae complex</taxon>
        <taxon>Bertiereae - Coffeeae clade</taxon>
        <taxon>Coffeeae</taxon>
        <taxon>Coffea</taxon>
    </lineage>
</organism>
<dbReference type="GO" id="GO:0016020">
    <property type="term" value="C:membrane"/>
    <property type="evidence" value="ECO:0007669"/>
    <property type="project" value="UniProtKB-SubCell"/>
</dbReference>
<comment type="subcellular location">
    <subcellularLocation>
        <location evidence="1">Membrane</location>
        <topology evidence="1">Single-pass membrane protein</topology>
    </subcellularLocation>
</comment>
<feature type="transmembrane region" description="Helical" evidence="7">
    <location>
        <begin position="242"/>
        <end position="264"/>
    </location>
</feature>
<feature type="compositionally biased region" description="Basic residues" evidence="6">
    <location>
        <begin position="193"/>
        <end position="202"/>
    </location>
</feature>
<dbReference type="AlphaFoldDB" id="A0A068TQ62"/>
<evidence type="ECO:0000256" key="2">
    <source>
        <dbReference type="ARBA" id="ARBA00022692"/>
    </source>
</evidence>
<keyword evidence="9" id="KW-1185">Reference proteome</keyword>
<gene>
    <name evidence="8" type="ORF">GSCOC_T00014865001</name>
</gene>
<reference evidence="9" key="1">
    <citation type="journal article" date="2014" name="Science">
        <title>The coffee genome provides insight into the convergent evolution of caffeine biosynthesis.</title>
        <authorList>
            <person name="Denoeud F."/>
            <person name="Carretero-Paulet L."/>
            <person name="Dereeper A."/>
            <person name="Droc G."/>
            <person name="Guyot R."/>
            <person name="Pietrella M."/>
            <person name="Zheng C."/>
            <person name="Alberti A."/>
            <person name="Anthony F."/>
            <person name="Aprea G."/>
            <person name="Aury J.M."/>
            <person name="Bento P."/>
            <person name="Bernard M."/>
            <person name="Bocs S."/>
            <person name="Campa C."/>
            <person name="Cenci A."/>
            <person name="Combes M.C."/>
            <person name="Crouzillat D."/>
            <person name="Da Silva C."/>
            <person name="Daddiego L."/>
            <person name="De Bellis F."/>
            <person name="Dussert S."/>
            <person name="Garsmeur O."/>
            <person name="Gayraud T."/>
            <person name="Guignon V."/>
            <person name="Jahn K."/>
            <person name="Jamilloux V."/>
            <person name="Joet T."/>
            <person name="Labadie K."/>
            <person name="Lan T."/>
            <person name="Leclercq J."/>
            <person name="Lepelley M."/>
            <person name="Leroy T."/>
            <person name="Li L.T."/>
            <person name="Librado P."/>
            <person name="Lopez L."/>
            <person name="Munoz A."/>
            <person name="Noel B."/>
            <person name="Pallavicini A."/>
            <person name="Perrotta G."/>
            <person name="Poncet V."/>
            <person name="Pot D."/>
            <person name="Priyono X."/>
            <person name="Rigoreau M."/>
            <person name="Rouard M."/>
            <person name="Rozas J."/>
            <person name="Tranchant-Dubreuil C."/>
            <person name="VanBuren R."/>
            <person name="Zhang Q."/>
            <person name="Andrade A.C."/>
            <person name="Argout X."/>
            <person name="Bertrand B."/>
            <person name="de Kochko A."/>
            <person name="Graziosi G."/>
            <person name="Henry R.J."/>
            <person name="Jayarama X."/>
            <person name="Ming R."/>
            <person name="Nagai C."/>
            <person name="Rounsley S."/>
            <person name="Sankoff D."/>
            <person name="Giuliano G."/>
            <person name="Albert V.A."/>
            <person name="Wincker P."/>
            <person name="Lashermes P."/>
        </authorList>
    </citation>
    <scope>NUCLEOTIDE SEQUENCE [LARGE SCALE GENOMIC DNA]</scope>
    <source>
        <strain evidence="9">cv. DH200-94</strain>
    </source>
</reference>
<evidence type="ECO:0000256" key="1">
    <source>
        <dbReference type="ARBA" id="ARBA00004167"/>
    </source>
</evidence>
<evidence type="ECO:0000313" key="9">
    <source>
        <dbReference type="Proteomes" id="UP000295252"/>
    </source>
</evidence>
<evidence type="ECO:0000256" key="7">
    <source>
        <dbReference type="SAM" id="Phobius"/>
    </source>
</evidence>
<dbReference type="PhylomeDB" id="A0A068TQ62"/>
<evidence type="ECO:0000256" key="4">
    <source>
        <dbReference type="ARBA" id="ARBA00023136"/>
    </source>
</evidence>
<keyword evidence="3 7" id="KW-1133">Transmembrane helix</keyword>
<dbReference type="STRING" id="49390.A0A068TQ62"/>
<dbReference type="OMA" id="FPLADDQ"/>
<feature type="region of interest" description="Disordered" evidence="6">
    <location>
        <begin position="189"/>
        <end position="211"/>
    </location>
</feature>
<name>A0A068TQ62_COFCA</name>
<comment type="similarity">
    <text evidence="5">Belongs to the ROH1 family.</text>
</comment>
<dbReference type="Proteomes" id="UP000295252">
    <property type="component" value="Chromosome IV"/>
</dbReference>
<accession>A0A068TQ62</accession>
<evidence type="ECO:0000313" key="8">
    <source>
        <dbReference type="EMBL" id="CDO97503.1"/>
    </source>
</evidence>
<keyword evidence="4 7" id="KW-0472">Membrane</keyword>
<dbReference type="Pfam" id="PF05633">
    <property type="entry name" value="ROH1-like"/>
    <property type="match status" value="1"/>
</dbReference>
<evidence type="ECO:0000256" key="5">
    <source>
        <dbReference type="ARBA" id="ARBA00035114"/>
    </source>
</evidence>
<dbReference type="InParanoid" id="A0A068TQ62"/>
<sequence length="391" mass="44858">MPSDKQVSPMPFVSFRRSILTTRGDNAHSVGSSHDFDSQDSEMESFQKLVFNRFHELSVANDDELLSISWIQRLLDAFACCQEEFRVILCNKKAFISKPPLDKFLSEFFDRSIKALDICNATRDGIEKIRQWKNHLEIVLCALDSDQKMISEGHIRRARKALMDLAIFMLDDKETGSVFSHRNRSFGRLQKNKDHHNRRGSGHSRSLSWSVPNSWSASKQLQSMANNLVAPRGTELAAANGLSVGVFTMSFILMFVFWTLVVAFPCQDRGHQVHFTIPRQFPWSTPLFLLHSRIIDESKKRGRRDSNGLLKEIYQMEKCINRITDLVDSAQSPLTEEQRKDARDGMQELSLFCEVCKAELDPLERHLREVFRKIMSCRTEGLDLLGKAAQT</sequence>
<dbReference type="Gramene" id="CDO97503">
    <property type="protein sequence ID" value="CDO97503"/>
    <property type="gene ID" value="GSCOC_T00014865001"/>
</dbReference>
<evidence type="ECO:0000256" key="3">
    <source>
        <dbReference type="ARBA" id="ARBA00022989"/>
    </source>
</evidence>
<dbReference type="InterPro" id="IPR008511">
    <property type="entry name" value="ROH1-like"/>
</dbReference>
<evidence type="ECO:0008006" key="10">
    <source>
        <dbReference type="Google" id="ProtNLM"/>
    </source>
</evidence>
<evidence type="ECO:0000256" key="6">
    <source>
        <dbReference type="SAM" id="MobiDB-lite"/>
    </source>
</evidence>
<dbReference type="EMBL" id="HG739085">
    <property type="protein sequence ID" value="CDO97503.1"/>
    <property type="molecule type" value="Genomic_DNA"/>
</dbReference>
<dbReference type="OrthoDB" id="1878996at2759"/>
<proteinExistence type="inferred from homology"/>